<dbReference type="Pfam" id="PF00294">
    <property type="entry name" value="PfkB"/>
    <property type="match status" value="1"/>
</dbReference>
<dbReference type="InterPro" id="IPR029056">
    <property type="entry name" value="Ribokinase-like"/>
</dbReference>
<gene>
    <name evidence="4" type="ORF">E4L95_02090</name>
</gene>
<dbReference type="PRINTS" id="PR00990">
    <property type="entry name" value="RIBOKINASE"/>
</dbReference>
<reference evidence="4 5" key="1">
    <citation type="submission" date="2019-03" db="EMBL/GenBank/DDBJ databases">
        <authorList>
            <person name="Li J."/>
        </authorList>
    </citation>
    <scope>NUCLEOTIDE SEQUENCE [LARGE SCALE GENOMIC DNA]</scope>
    <source>
        <strain evidence="4 5">3058</strain>
    </source>
</reference>
<feature type="domain" description="Carbohydrate kinase PfkB" evidence="3">
    <location>
        <begin position="8"/>
        <end position="286"/>
    </location>
</feature>
<evidence type="ECO:0000256" key="1">
    <source>
        <dbReference type="ARBA" id="ARBA00022679"/>
    </source>
</evidence>
<keyword evidence="1" id="KW-0808">Transferase</keyword>
<dbReference type="Gene3D" id="3.40.1190.20">
    <property type="match status" value="1"/>
</dbReference>
<dbReference type="PANTHER" id="PTHR10584">
    <property type="entry name" value="SUGAR KINASE"/>
    <property type="match status" value="1"/>
</dbReference>
<evidence type="ECO:0000256" key="2">
    <source>
        <dbReference type="ARBA" id="ARBA00022777"/>
    </source>
</evidence>
<sequence length="288" mass="28972">MTPTPCAVTLGSLHYDIVVDAPHRPAAGETVTGSAWRPVFGGKGGNQAVAVVAAGVPCRMVSAVGDDAFGPFLRDGLRRAGVDDAHVATIAGTGSGMSVAIMDVGGDYGAVIVSGANLAIDPGVLAKDALWQDATHLVLQNEIPEALNLAAAEAARARGVTTVLNAAPARPMSDAMARAVDILVVNAGEAEALCGRKVASLEDAGIAARALAERFRVVVVTAGGDGVAVAGQDISHAEPGHAVALVSTHGAGDCFIGTMVAELVRRESLDEAVASANLAAARHVSQPR</sequence>
<evidence type="ECO:0000313" key="5">
    <source>
        <dbReference type="Proteomes" id="UP000297972"/>
    </source>
</evidence>
<protein>
    <submittedName>
        <fullName evidence="4">Ribokinase</fullName>
    </submittedName>
</protein>
<dbReference type="OrthoDB" id="63083at2"/>
<dbReference type="EMBL" id="SRPG01000010">
    <property type="protein sequence ID" value="TGN68221.1"/>
    <property type="molecule type" value="Genomic_DNA"/>
</dbReference>
<dbReference type="InterPro" id="IPR002139">
    <property type="entry name" value="Ribo/fructo_kinase"/>
</dbReference>
<dbReference type="AlphaFoldDB" id="A0A4Z1CS39"/>
<keyword evidence="2 4" id="KW-0418">Kinase</keyword>
<dbReference type="SUPFAM" id="SSF53613">
    <property type="entry name" value="Ribokinase-like"/>
    <property type="match status" value="1"/>
</dbReference>
<accession>A0A4Z1CS39</accession>
<dbReference type="GO" id="GO:0016301">
    <property type="term" value="F:kinase activity"/>
    <property type="evidence" value="ECO:0007669"/>
    <property type="project" value="UniProtKB-KW"/>
</dbReference>
<dbReference type="RefSeq" id="WP_135816176.1">
    <property type="nucleotide sequence ID" value="NZ_SRPG01000010.1"/>
</dbReference>
<organism evidence="4 5">
    <name type="scientific">Paracoccus liaowanqingii</name>
    <dbReference type="NCBI Taxonomy" id="2560053"/>
    <lineage>
        <taxon>Bacteria</taxon>
        <taxon>Pseudomonadati</taxon>
        <taxon>Pseudomonadota</taxon>
        <taxon>Alphaproteobacteria</taxon>
        <taxon>Rhodobacterales</taxon>
        <taxon>Paracoccaceae</taxon>
        <taxon>Paracoccus</taxon>
    </lineage>
</organism>
<proteinExistence type="predicted"/>
<keyword evidence="5" id="KW-1185">Reference proteome</keyword>
<dbReference type="Proteomes" id="UP000297972">
    <property type="component" value="Unassembled WGS sequence"/>
</dbReference>
<evidence type="ECO:0000313" key="4">
    <source>
        <dbReference type="EMBL" id="TGN68221.1"/>
    </source>
</evidence>
<dbReference type="InterPro" id="IPR011611">
    <property type="entry name" value="PfkB_dom"/>
</dbReference>
<name>A0A4Z1CS39_9RHOB</name>
<comment type="caution">
    <text evidence="4">The sequence shown here is derived from an EMBL/GenBank/DDBJ whole genome shotgun (WGS) entry which is preliminary data.</text>
</comment>
<dbReference type="PANTHER" id="PTHR10584:SF166">
    <property type="entry name" value="RIBOKINASE"/>
    <property type="match status" value="1"/>
</dbReference>
<dbReference type="GO" id="GO:0006796">
    <property type="term" value="P:phosphate-containing compound metabolic process"/>
    <property type="evidence" value="ECO:0007669"/>
    <property type="project" value="UniProtKB-ARBA"/>
</dbReference>
<evidence type="ECO:0000259" key="3">
    <source>
        <dbReference type="Pfam" id="PF00294"/>
    </source>
</evidence>